<evidence type="ECO:0000256" key="7">
    <source>
        <dbReference type="ARBA" id="ARBA00023027"/>
    </source>
</evidence>
<dbReference type="GO" id="GO:0102099">
    <property type="term" value="F:FAD-dependent urate hydroxylase activity"/>
    <property type="evidence" value="ECO:0007669"/>
    <property type="project" value="UniProtKB-EC"/>
</dbReference>
<name>A0A928ZUQ2_LEPEC</name>
<dbReference type="AlphaFoldDB" id="A0A928ZUQ2"/>
<dbReference type="InterPro" id="IPR002938">
    <property type="entry name" value="FAD-bd"/>
</dbReference>
<evidence type="ECO:0000256" key="12">
    <source>
        <dbReference type="ARBA" id="ARBA00047521"/>
    </source>
</evidence>
<proteinExistence type="inferred from homology"/>
<dbReference type="Pfam" id="PF01494">
    <property type="entry name" value="FAD_binding_3"/>
    <property type="match status" value="1"/>
</dbReference>
<evidence type="ECO:0000256" key="4">
    <source>
        <dbReference type="ARBA" id="ARBA00022631"/>
    </source>
</evidence>
<dbReference type="PANTHER" id="PTHR13789">
    <property type="entry name" value="MONOOXYGENASE"/>
    <property type="match status" value="1"/>
</dbReference>
<dbReference type="Gene3D" id="3.50.50.60">
    <property type="entry name" value="FAD/NAD(P)-binding domain"/>
    <property type="match status" value="1"/>
</dbReference>
<organism evidence="14 15">
    <name type="scientific">Leptolyngbya cf. ectocarpi LEGE 11479</name>
    <dbReference type="NCBI Taxonomy" id="1828722"/>
    <lineage>
        <taxon>Bacteria</taxon>
        <taxon>Bacillati</taxon>
        <taxon>Cyanobacteriota</taxon>
        <taxon>Cyanophyceae</taxon>
        <taxon>Leptolyngbyales</taxon>
        <taxon>Leptolyngbyaceae</taxon>
        <taxon>Leptolyngbya group</taxon>
        <taxon>Leptolyngbya</taxon>
    </lineage>
</organism>
<evidence type="ECO:0000256" key="6">
    <source>
        <dbReference type="ARBA" id="ARBA00023002"/>
    </source>
</evidence>
<dbReference type="InterPro" id="IPR036188">
    <property type="entry name" value="FAD/NAD-bd_sf"/>
</dbReference>
<feature type="domain" description="FAD-binding" evidence="13">
    <location>
        <begin position="4"/>
        <end position="341"/>
    </location>
</feature>
<evidence type="ECO:0000256" key="3">
    <source>
        <dbReference type="ARBA" id="ARBA00022630"/>
    </source>
</evidence>
<dbReference type="PRINTS" id="PR00420">
    <property type="entry name" value="RNGMNOXGNASE"/>
</dbReference>
<evidence type="ECO:0000256" key="1">
    <source>
        <dbReference type="ARBA" id="ARBA00001974"/>
    </source>
</evidence>
<dbReference type="GO" id="GO:0006144">
    <property type="term" value="P:purine nucleobase metabolic process"/>
    <property type="evidence" value="ECO:0007669"/>
    <property type="project" value="UniProtKB-KW"/>
</dbReference>
<accession>A0A928ZUQ2</accession>
<comment type="catalytic activity">
    <reaction evidence="12">
        <text>urate + NADH + O2 + H(+) = 5-hydroxyisourate + NAD(+) + H2O</text>
        <dbReference type="Rhea" id="RHEA:27329"/>
        <dbReference type="ChEBI" id="CHEBI:15377"/>
        <dbReference type="ChEBI" id="CHEBI:15378"/>
        <dbReference type="ChEBI" id="CHEBI:15379"/>
        <dbReference type="ChEBI" id="CHEBI:17775"/>
        <dbReference type="ChEBI" id="CHEBI:18072"/>
        <dbReference type="ChEBI" id="CHEBI:57540"/>
        <dbReference type="ChEBI" id="CHEBI:57945"/>
        <dbReference type="EC" id="1.14.13.113"/>
    </reaction>
</comment>
<protein>
    <recommendedName>
        <fullName evidence="11">FAD-dependent urate hydroxylase</fullName>
        <ecNumber evidence="10">1.14.13.113</ecNumber>
    </recommendedName>
</protein>
<dbReference type="SUPFAM" id="SSF51905">
    <property type="entry name" value="FAD/NAD(P)-binding domain"/>
    <property type="match status" value="1"/>
</dbReference>
<keyword evidence="4" id="KW-0659">Purine metabolism</keyword>
<evidence type="ECO:0000313" key="15">
    <source>
        <dbReference type="Proteomes" id="UP000615026"/>
    </source>
</evidence>
<evidence type="ECO:0000256" key="8">
    <source>
        <dbReference type="ARBA" id="ARBA00023033"/>
    </source>
</evidence>
<dbReference type="GO" id="GO:0019628">
    <property type="term" value="P:urate catabolic process"/>
    <property type="evidence" value="ECO:0007669"/>
    <property type="project" value="InterPro"/>
</dbReference>
<dbReference type="InterPro" id="IPR047712">
    <property type="entry name" value="HpxO"/>
</dbReference>
<dbReference type="NCBIfam" id="NF033623">
    <property type="entry name" value="urate_HpxO"/>
    <property type="match status" value="1"/>
</dbReference>
<evidence type="ECO:0000256" key="5">
    <source>
        <dbReference type="ARBA" id="ARBA00022827"/>
    </source>
</evidence>
<keyword evidence="15" id="KW-1185">Reference proteome</keyword>
<keyword evidence="8" id="KW-0503">Monooxygenase</keyword>
<dbReference type="InterPro" id="IPR050493">
    <property type="entry name" value="FAD-dep_Monooxygenase_BioMet"/>
</dbReference>
<dbReference type="GO" id="GO:0004846">
    <property type="term" value="F:urate oxidase activity"/>
    <property type="evidence" value="ECO:0007669"/>
    <property type="project" value="InterPro"/>
</dbReference>
<dbReference type="EMBL" id="JADEXP010000120">
    <property type="protein sequence ID" value="MBE9067812.1"/>
    <property type="molecule type" value="Genomic_DNA"/>
</dbReference>
<keyword evidence="5" id="KW-0274">FAD</keyword>
<evidence type="ECO:0000313" key="14">
    <source>
        <dbReference type="EMBL" id="MBE9067812.1"/>
    </source>
</evidence>
<dbReference type="PANTHER" id="PTHR13789:SF309">
    <property type="entry name" value="PUTATIVE (AFU_ORTHOLOGUE AFUA_6G14510)-RELATED"/>
    <property type="match status" value="1"/>
</dbReference>
<keyword evidence="3" id="KW-0285">Flavoprotein</keyword>
<evidence type="ECO:0000256" key="11">
    <source>
        <dbReference type="ARBA" id="ARBA00035262"/>
    </source>
</evidence>
<comment type="caution">
    <text evidence="14">The sequence shown here is derived from an EMBL/GenBank/DDBJ whole genome shotgun (WGS) entry which is preliminary data.</text>
</comment>
<evidence type="ECO:0000256" key="9">
    <source>
        <dbReference type="ARBA" id="ARBA00035121"/>
    </source>
</evidence>
<sequence length="388" mass="42317">MEKLKIIVVGAGMGGLTTALAMRQAGYDVEIYDRVKALRPAGAGISLWSNGVKILNRLGLGREIAAIGGPMEHMAYYDGKTGELLTGFSLSPLIDRVGQAPYPVARTDLQQMLLDAIGAENVQLNKRCVAVEQTADSATAIFEDGHRATGDVVIGADGTHSIIRAYILGQPTERRYVGYVNWNGLVPVSEALAPPNSWDIYVADGQRASVMPVGCDRFYFFLDVPLPKGTENNPERYRQELLGHFDGWAQPVQTLIQQLDPTATNRVEIHDIEPLKTLVKGRVALIGDAAHSTAPDLGQGGCQAMEDAWMLANYLCTTNIAVSDALERYQASRLERVAQIILKARKRSNMTHGKVPDKTQQWYADLSTEDGTTIMNAISETILLGPMH</sequence>
<gene>
    <name evidence="14" type="primary">hpxO</name>
    <name evidence="14" type="ORF">IQ260_14240</name>
</gene>
<evidence type="ECO:0000259" key="13">
    <source>
        <dbReference type="Pfam" id="PF01494"/>
    </source>
</evidence>
<keyword evidence="6" id="KW-0560">Oxidoreductase</keyword>
<evidence type="ECO:0000256" key="2">
    <source>
        <dbReference type="ARBA" id="ARBA00004705"/>
    </source>
</evidence>
<dbReference type="RefSeq" id="WP_193993771.1">
    <property type="nucleotide sequence ID" value="NZ_JADEXP010000120.1"/>
</dbReference>
<dbReference type="GO" id="GO:0071949">
    <property type="term" value="F:FAD binding"/>
    <property type="evidence" value="ECO:0007669"/>
    <property type="project" value="InterPro"/>
</dbReference>
<comment type="pathway">
    <text evidence="2">Purine metabolism; urate degradation.</text>
</comment>
<comment type="cofactor">
    <cofactor evidence="1">
        <name>FAD</name>
        <dbReference type="ChEBI" id="CHEBI:57692"/>
    </cofactor>
</comment>
<reference evidence="14" key="1">
    <citation type="submission" date="2020-10" db="EMBL/GenBank/DDBJ databases">
        <authorList>
            <person name="Castelo-Branco R."/>
            <person name="Eusebio N."/>
            <person name="Adriana R."/>
            <person name="Vieira A."/>
            <person name="Brugerolle De Fraissinette N."/>
            <person name="Rezende De Castro R."/>
            <person name="Schneider M.P."/>
            <person name="Vasconcelos V."/>
            <person name="Leao P.N."/>
        </authorList>
    </citation>
    <scope>NUCLEOTIDE SEQUENCE</scope>
    <source>
        <strain evidence="14">LEGE 11479</strain>
    </source>
</reference>
<dbReference type="Proteomes" id="UP000615026">
    <property type="component" value="Unassembled WGS sequence"/>
</dbReference>
<dbReference type="EC" id="1.14.13.113" evidence="10"/>
<comment type="similarity">
    <text evidence="9">Belongs to the FAD-dependent urate hydroxylase family.</text>
</comment>
<keyword evidence="7" id="KW-0520">NAD</keyword>
<evidence type="ECO:0000256" key="10">
    <source>
        <dbReference type="ARBA" id="ARBA00035128"/>
    </source>
</evidence>